<dbReference type="Gene3D" id="3.90.580.10">
    <property type="entry name" value="Zinc finger, CHC2-type domain"/>
    <property type="match status" value="1"/>
</dbReference>
<dbReference type="Gene3D" id="3.40.1360.10">
    <property type="match status" value="1"/>
</dbReference>
<evidence type="ECO:0000313" key="18">
    <source>
        <dbReference type="Proteomes" id="UP000010802"/>
    </source>
</evidence>
<keyword evidence="4 12" id="KW-0548">Nucleotidyltransferase</keyword>
<name>F4LSZ7_TEPAE</name>
<evidence type="ECO:0000256" key="3">
    <source>
        <dbReference type="ARBA" id="ARBA00022679"/>
    </source>
</evidence>
<evidence type="ECO:0000256" key="13">
    <source>
        <dbReference type="PIRNR" id="PIRNR002811"/>
    </source>
</evidence>
<dbReference type="GO" id="GO:1990077">
    <property type="term" value="C:primosome complex"/>
    <property type="evidence" value="ECO:0007669"/>
    <property type="project" value="UniProtKB-KW"/>
</dbReference>
<dbReference type="GO" id="GO:0003677">
    <property type="term" value="F:DNA binding"/>
    <property type="evidence" value="ECO:0007669"/>
    <property type="project" value="UniProtKB-KW"/>
</dbReference>
<keyword evidence="6 12" id="KW-0479">Metal-binding</keyword>
<evidence type="ECO:0000256" key="10">
    <source>
        <dbReference type="ARBA" id="ARBA00023125"/>
    </source>
</evidence>
<dbReference type="InterPro" id="IPR006171">
    <property type="entry name" value="TOPRIM_dom"/>
</dbReference>
<keyword evidence="7 12" id="KW-0863">Zinc-finger</keyword>
<dbReference type="InterPro" id="IPR006295">
    <property type="entry name" value="DNA_primase_DnaG"/>
</dbReference>
<dbReference type="FunFam" id="3.90.580.10:FF:000001">
    <property type="entry name" value="DNA primase"/>
    <property type="match status" value="1"/>
</dbReference>
<evidence type="ECO:0000256" key="1">
    <source>
        <dbReference type="ARBA" id="ARBA00022478"/>
    </source>
</evidence>
<protein>
    <recommendedName>
        <fullName evidence="12 13">DNA primase</fullName>
        <ecNumber evidence="12">2.7.7.101</ecNumber>
    </recommendedName>
</protein>
<keyword evidence="10 12" id="KW-0238">DNA-binding</keyword>
<dbReference type="InterPro" id="IPR016136">
    <property type="entry name" value="DNA_helicase_N/primase_C"/>
</dbReference>
<dbReference type="Proteomes" id="UP000010802">
    <property type="component" value="Chromosome"/>
</dbReference>
<dbReference type="FunFam" id="3.90.980.10:FF:000001">
    <property type="entry name" value="DNA primase"/>
    <property type="match status" value="1"/>
</dbReference>
<evidence type="ECO:0000256" key="7">
    <source>
        <dbReference type="ARBA" id="ARBA00022771"/>
    </source>
</evidence>
<dbReference type="GO" id="GO:0006269">
    <property type="term" value="P:DNA replication, synthesis of primer"/>
    <property type="evidence" value="ECO:0007669"/>
    <property type="project" value="UniProtKB-UniRule"/>
</dbReference>
<dbReference type="Pfam" id="PF01807">
    <property type="entry name" value="Zn_ribbon_DnaG"/>
    <property type="match status" value="1"/>
</dbReference>
<dbReference type="GO" id="GO:0008270">
    <property type="term" value="F:zinc ion binding"/>
    <property type="evidence" value="ECO:0007669"/>
    <property type="project" value="UniProtKB-UniRule"/>
</dbReference>
<proteinExistence type="inferred from homology"/>
<dbReference type="GO" id="GO:0000428">
    <property type="term" value="C:DNA-directed RNA polymerase complex"/>
    <property type="evidence" value="ECO:0007669"/>
    <property type="project" value="UniProtKB-KW"/>
</dbReference>
<dbReference type="InterPro" id="IPR002694">
    <property type="entry name" value="Znf_CHC2"/>
</dbReference>
<dbReference type="InterPro" id="IPR036185">
    <property type="entry name" value="DNA_heli_DnaB-like_N_sf"/>
</dbReference>
<dbReference type="SUPFAM" id="SSF57783">
    <property type="entry name" value="Zinc beta-ribbon"/>
    <property type="match status" value="1"/>
</dbReference>
<evidence type="ECO:0000256" key="5">
    <source>
        <dbReference type="ARBA" id="ARBA00022705"/>
    </source>
</evidence>
<keyword evidence="11 12" id="KW-0804">Transcription</keyword>
<comment type="catalytic activity">
    <reaction evidence="12">
        <text>ssDNA + n NTP = ssDNA/pppN(pN)n-1 hybrid + (n-1) diphosphate.</text>
        <dbReference type="EC" id="2.7.7.101"/>
    </reaction>
</comment>
<dbReference type="SUPFAM" id="SSF48024">
    <property type="entry name" value="N-terminal domain of DnaB helicase"/>
    <property type="match status" value="1"/>
</dbReference>
<keyword evidence="5 12" id="KW-0235">DNA replication</keyword>
<comment type="cofactor">
    <cofactor evidence="12 13 14">
        <name>Zn(2+)</name>
        <dbReference type="ChEBI" id="CHEBI:29105"/>
    </cofactor>
    <text evidence="12 13 14">Binds 1 zinc ion per monomer.</text>
</comment>
<keyword evidence="9" id="KW-0460">Magnesium</keyword>
<evidence type="ECO:0000256" key="11">
    <source>
        <dbReference type="ARBA" id="ARBA00023163"/>
    </source>
</evidence>
<dbReference type="STRING" id="1209989.TepRe1_1120"/>
<evidence type="ECO:0000313" key="17">
    <source>
        <dbReference type="EMBL" id="CCP25946.2"/>
    </source>
</evidence>
<dbReference type="PANTHER" id="PTHR30313:SF2">
    <property type="entry name" value="DNA PRIMASE"/>
    <property type="match status" value="1"/>
</dbReference>
<dbReference type="KEGG" id="tae:TepiRe1_1220"/>
<gene>
    <name evidence="12" type="primary">dnaG</name>
    <name evidence="17" type="ordered locus">TEPIRE1_1220</name>
</gene>
<evidence type="ECO:0000256" key="12">
    <source>
        <dbReference type="HAMAP-Rule" id="MF_00974"/>
    </source>
</evidence>
<dbReference type="PANTHER" id="PTHR30313">
    <property type="entry name" value="DNA PRIMASE"/>
    <property type="match status" value="1"/>
</dbReference>
<keyword evidence="1 12" id="KW-0240">DNA-directed RNA polymerase</keyword>
<dbReference type="InterPro" id="IPR036977">
    <property type="entry name" value="DNA_primase_Znf_CHC2"/>
</dbReference>
<comment type="subunit">
    <text evidence="12">Monomer. Interacts with DnaB.</text>
</comment>
<evidence type="ECO:0000256" key="15">
    <source>
        <dbReference type="SAM" id="Coils"/>
    </source>
</evidence>
<dbReference type="GO" id="GO:0003899">
    <property type="term" value="F:DNA-directed RNA polymerase activity"/>
    <property type="evidence" value="ECO:0007669"/>
    <property type="project" value="UniProtKB-UniRule"/>
</dbReference>
<dbReference type="EMBL" id="HF563609">
    <property type="protein sequence ID" value="CCP25946.2"/>
    <property type="molecule type" value="Genomic_DNA"/>
</dbReference>
<dbReference type="GO" id="GO:0003678">
    <property type="term" value="F:DNA helicase activity"/>
    <property type="evidence" value="ECO:0007669"/>
    <property type="project" value="InterPro"/>
</dbReference>
<dbReference type="InterPro" id="IPR019475">
    <property type="entry name" value="DNA_primase_DnaB-bd"/>
</dbReference>
<dbReference type="Gene3D" id="3.90.980.10">
    <property type="entry name" value="DNA primase, catalytic core, N-terminal domain"/>
    <property type="match status" value="1"/>
</dbReference>
<evidence type="ECO:0000256" key="14">
    <source>
        <dbReference type="PIRSR" id="PIRSR002811-1"/>
    </source>
</evidence>
<feature type="zinc finger region" description="CHC2-type" evidence="12 14">
    <location>
        <begin position="43"/>
        <end position="67"/>
    </location>
</feature>
<dbReference type="FunFam" id="3.40.1360.10:FF:000002">
    <property type="entry name" value="DNA primase"/>
    <property type="match status" value="1"/>
</dbReference>
<dbReference type="Pfam" id="PF08275">
    <property type="entry name" value="DNAG_N"/>
    <property type="match status" value="1"/>
</dbReference>
<dbReference type="SUPFAM" id="SSF56731">
    <property type="entry name" value="DNA primase core"/>
    <property type="match status" value="1"/>
</dbReference>
<evidence type="ECO:0000256" key="4">
    <source>
        <dbReference type="ARBA" id="ARBA00022695"/>
    </source>
</evidence>
<dbReference type="InterPro" id="IPR037068">
    <property type="entry name" value="DNA_primase_core_N_sf"/>
</dbReference>
<dbReference type="InterPro" id="IPR013264">
    <property type="entry name" value="DNAG_N"/>
</dbReference>
<dbReference type="EC" id="2.7.7.101" evidence="12"/>
<dbReference type="NCBIfam" id="TIGR01391">
    <property type="entry name" value="dnaG"/>
    <property type="match status" value="1"/>
</dbReference>
<dbReference type="InterPro" id="IPR050219">
    <property type="entry name" value="DnaG_primase"/>
</dbReference>
<keyword evidence="2 12" id="KW-0639">Primosome</keyword>
<dbReference type="SMART" id="SM00400">
    <property type="entry name" value="ZnF_CHCC"/>
    <property type="match status" value="1"/>
</dbReference>
<dbReference type="HOGENOM" id="CLU_013501_3_3_9"/>
<dbReference type="CDD" id="cd03364">
    <property type="entry name" value="TOPRIM_DnaG_primases"/>
    <property type="match status" value="1"/>
</dbReference>
<dbReference type="InterPro" id="IPR030846">
    <property type="entry name" value="DnaG_bac"/>
</dbReference>
<dbReference type="KEGG" id="tep:TepRe1_1120"/>
<dbReference type="AlphaFoldDB" id="F4LSZ7"/>
<feature type="domain" description="Toprim" evidence="16">
    <location>
        <begin position="261"/>
        <end position="342"/>
    </location>
</feature>
<dbReference type="SMART" id="SM00493">
    <property type="entry name" value="TOPRIM"/>
    <property type="match status" value="1"/>
</dbReference>
<keyword evidence="18" id="KW-1185">Reference proteome</keyword>
<feature type="coiled-coil region" evidence="15">
    <location>
        <begin position="575"/>
        <end position="602"/>
    </location>
</feature>
<evidence type="ECO:0000256" key="8">
    <source>
        <dbReference type="ARBA" id="ARBA00022833"/>
    </source>
</evidence>
<dbReference type="GO" id="GO:0005524">
    <property type="term" value="F:ATP binding"/>
    <property type="evidence" value="ECO:0007669"/>
    <property type="project" value="InterPro"/>
</dbReference>
<reference evidence="18" key="1">
    <citation type="journal article" date="2013" name="Genome Announc.">
        <title>First genome sequence of a syntrophic acetate-oxidizing bacterium, Tepidanaerobacter acetatoxydans strain Re1.</title>
        <authorList>
            <person name="Manzoor S."/>
            <person name="Bongcam-Rudloff E."/>
            <person name="Schnurer A."/>
            <person name="Muller B."/>
        </authorList>
    </citation>
    <scope>NUCLEOTIDE SEQUENCE [LARGE SCALE GENOMIC DNA]</scope>
    <source>
        <strain evidence="18">Re1</strain>
    </source>
</reference>
<dbReference type="GO" id="GO:0005737">
    <property type="term" value="C:cytoplasm"/>
    <property type="evidence" value="ECO:0007669"/>
    <property type="project" value="TreeGrafter"/>
</dbReference>
<dbReference type="eggNOG" id="COG0358">
    <property type="taxonomic scope" value="Bacteria"/>
</dbReference>
<dbReference type="Pfam" id="PF13155">
    <property type="entry name" value="Toprim_2"/>
    <property type="match status" value="1"/>
</dbReference>
<dbReference type="InterPro" id="IPR034151">
    <property type="entry name" value="TOPRIM_DnaG_bac"/>
</dbReference>
<dbReference type="Gene3D" id="1.10.860.10">
    <property type="entry name" value="DNAb Helicase, Chain A"/>
    <property type="match status" value="1"/>
</dbReference>
<accession>F4LSZ7</accession>
<evidence type="ECO:0000256" key="6">
    <source>
        <dbReference type="ARBA" id="ARBA00022723"/>
    </source>
</evidence>
<comment type="similarity">
    <text evidence="12 13">Belongs to the DnaG primase family.</text>
</comment>
<dbReference type="Pfam" id="PF10410">
    <property type="entry name" value="DnaB_bind"/>
    <property type="match status" value="1"/>
</dbReference>
<keyword evidence="3 12" id="KW-0808">Transferase</keyword>
<evidence type="ECO:0000256" key="9">
    <source>
        <dbReference type="ARBA" id="ARBA00022842"/>
    </source>
</evidence>
<organism evidence="17 18">
    <name type="scientific">Tepidanaerobacter acetatoxydans (strain DSM 21804 / JCM 16047 / Re1)</name>
    <dbReference type="NCBI Taxonomy" id="1209989"/>
    <lineage>
        <taxon>Bacteria</taxon>
        <taxon>Bacillati</taxon>
        <taxon>Bacillota</taxon>
        <taxon>Clostridia</taxon>
        <taxon>Thermosediminibacterales</taxon>
        <taxon>Tepidanaerobacteraceae</taxon>
        <taxon>Tepidanaerobacter</taxon>
    </lineage>
</organism>
<evidence type="ECO:0000256" key="2">
    <source>
        <dbReference type="ARBA" id="ARBA00022515"/>
    </source>
</evidence>
<dbReference type="OrthoDB" id="9803773at2"/>
<keyword evidence="8 12" id="KW-0862">Zinc</keyword>
<accession>L0RYE1</accession>
<dbReference type="PROSITE" id="PS50880">
    <property type="entry name" value="TOPRIM"/>
    <property type="match status" value="1"/>
</dbReference>
<dbReference type="eggNOG" id="COG0305">
    <property type="taxonomic scope" value="Bacteria"/>
</dbReference>
<keyword evidence="15" id="KW-0175">Coiled coil</keyword>
<evidence type="ECO:0000259" key="16">
    <source>
        <dbReference type="PROSITE" id="PS50880"/>
    </source>
</evidence>
<comment type="domain">
    <text evidence="12">Contains an N-terminal zinc-binding domain, a central core domain that contains the primase activity, and a C-terminal DnaB-binding domain.</text>
</comment>
<dbReference type="HAMAP" id="MF_00974">
    <property type="entry name" value="DNA_primase_DnaG"/>
    <property type="match status" value="1"/>
</dbReference>
<comment type="function">
    <text evidence="12 13">RNA polymerase that catalyzes the synthesis of short RNA molecules used as primers for DNA polymerase during DNA replication.</text>
</comment>
<sequence length="610" mass="69745">MVIKMGFYSEEVIKEVQDRADIVEIVSEYTSLKKQGGNHIGLCPFHEEKTPSFSVDAEKQLFYCFGCGIGGNVFTFIMKKENLNFPEAVRYLADKFNIKLPGNMDKDLSLEFQEKREYLRVNRLAAKYYNHCLLHTREGSKAMEYIKERGLTAETVEKFYLGYAPPSWDGLIKFAHFEGVKIDTLEKIGLIIPRKDNKGYYDRFRNRLMFPIEDVTKNIIGFGGRALDESMPKYLNTPETPLFSKGDNLYALSMIKKDPALDTIVVEGYMDCITLHQYGFNQSVASLGTALTKNQARLLKKYTDGVILSYDADEAGKAATMRGIDILAQEGLRVKVLNMPNGKDPDEVIKTYGPQHFQKLLTDSMDFISYKLFLAKKDINIQTHDGKLKFIKRAVDILTGVDNEPELELYAKKLASELGISVQAIKKEVQRRKLADNGYEYKKSHIRNNNKEFHKISQVTGFHKAERKLLKLILENDKLRKKMAGQLEPRFFTGKNTKKIADVLFEMIDKNQDIDSSYIFNYLDEEGCAELSTILMENVVLKDGELINSLIKKVKQGYFKKSIVQVREQIRKAELLGQREEINSLLNTYQQLKAEMNEVEVSNTPGKEGA</sequence>
<dbReference type="PIRSF" id="PIRSF002811">
    <property type="entry name" value="DnaG"/>
    <property type="match status" value="1"/>
</dbReference>